<proteinExistence type="predicted"/>
<protein>
    <submittedName>
        <fullName evidence="1">Uncharacterized protein</fullName>
    </submittedName>
</protein>
<evidence type="ECO:0000313" key="2">
    <source>
        <dbReference type="Proteomes" id="UP001597389"/>
    </source>
</evidence>
<gene>
    <name evidence="1" type="ORF">ACFSW8_16945</name>
</gene>
<dbReference type="EMBL" id="JBHUJB010000083">
    <property type="protein sequence ID" value="MFD2160595.1"/>
    <property type="molecule type" value="Genomic_DNA"/>
</dbReference>
<dbReference type="RefSeq" id="WP_377087848.1">
    <property type="nucleotide sequence ID" value="NZ_JBHSJL010000014.1"/>
</dbReference>
<dbReference type="Proteomes" id="UP001597389">
    <property type="component" value="Unassembled WGS sequence"/>
</dbReference>
<evidence type="ECO:0000313" key="1">
    <source>
        <dbReference type="EMBL" id="MFD2160595.1"/>
    </source>
</evidence>
<accession>A0ABW4ZFC5</accession>
<keyword evidence="2" id="KW-1185">Reference proteome</keyword>
<organism evidence="1 2">
    <name type="scientific">Rubritalea tangerina</name>
    <dbReference type="NCBI Taxonomy" id="430798"/>
    <lineage>
        <taxon>Bacteria</taxon>
        <taxon>Pseudomonadati</taxon>
        <taxon>Verrucomicrobiota</taxon>
        <taxon>Verrucomicrobiia</taxon>
        <taxon>Verrucomicrobiales</taxon>
        <taxon>Rubritaleaceae</taxon>
        <taxon>Rubritalea</taxon>
    </lineage>
</organism>
<sequence>MVWSQGGRLRLDLGLGEGSPLDFLLEVISDVGESFDMRFLSIFCVLLCSSVFLTAEEFLLYEEKSRGVGTKWQMTNKTHSKDIRAEVFGVDEGSVVVRSEALVEHLSEVEVLSEHRHIITILKNEMTSTMLDGDDRRESEVKNLGVLVGRKLEFEYRFSQWNFRPSKEQWSEAELARIADIIDVMNSERRIYGGGKRKVGQSWRISASDWMSGAMDWKNLDGDVKVHFLEVVKHEGRRCALLKIVGDVEGTTIEEGENVVSIKGEVHIYRDLELLIDVSEKADLKWSCKSSTDEGVVQIDFNYMSNSKAVQVTP</sequence>
<reference evidence="2" key="1">
    <citation type="journal article" date="2019" name="Int. J. Syst. Evol. Microbiol.">
        <title>The Global Catalogue of Microorganisms (GCM) 10K type strain sequencing project: providing services to taxonomists for standard genome sequencing and annotation.</title>
        <authorList>
            <consortium name="The Broad Institute Genomics Platform"/>
            <consortium name="The Broad Institute Genome Sequencing Center for Infectious Disease"/>
            <person name="Wu L."/>
            <person name="Ma J."/>
        </authorList>
    </citation>
    <scope>NUCLEOTIDE SEQUENCE [LARGE SCALE GENOMIC DNA]</scope>
    <source>
        <strain evidence="2">CCUG 57942</strain>
    </source>
</reference>
<comment type="caution">
    <text evidence="1">The sequence shown here is derived from an EMBL/GenBank/DDBJ whole genome shotgun (WGS) entry which is preliminary data.</text>
</comment>
<name>A0ABW4ZFC5_9BACT</name>